<reference evidence="3" key="1">
    <citation type="submission" date="2019-08" db="EMBL/GenBank/DDBJ databases">
        <authorList>
            <person name="Kucharzyk K."/>
            <person name="Murdoch R.W."/>
            <person name="Higgins S."/>
            <person name="Loffler F."/>
        </authorList>
    </citation>
    <scope>NUCLEOTIDE SEQUENCE</scope>
</reference>
<comment type="caution">
    <text evidence="3">The sequence shown here is derived from an EMBL/GenBank/DDBJ whole genome shotgun (WGS) entry which is preliminary data.</text>
</comment>
<sequence>MGGGYILYVSRIEHPGKNHLNLIKAYEMLDESLRAEHPLVIAGADWHGAETVHRYALESMDPARIIFTGFIAASDLYDAYMHAACYVFPSYFEGFGLSLIEAMHYGIPCCCSDNSSLGEIGEGAALLFPPSEPEAIAVALTKILTDQPLRERLIEAGRKRAAMFSWSDHVAKIVGIYEKHRKK</sequence>
<gene>
    <name evidence="3" type="primary">mshA_123</name>
    <name evidence="3" type="ORF">SDC9_174275</name>
</gene>
<dbReference type="PANTHER" id="PTHR46401">
    <property type="entry name" value="GLYCOSYLTRANSFERASE WBBK-RELATED"/>
    <property type="match status" value="1"/>
</dbReference>
<organism evidence="3">
    <name type="scientific">bioreactor metagenome</name>
    <dbReference type="NCBI Taxonomy" id="1076179"/>
    <lineage>
        <taxon>unclassified sequences</taxon>
        <taxon>metagenomes</taxon>
        <taxon>ecological metagenomes</taxon>
    </lineage>
</organism>
<evidence type="ECO:0000259" key="2">
    <source>
        <dbReference type="Pfam" id="PF00534"/>
    </source>
</evidence>
<dbReference type="Gene3D" id="3.40.50.2000">
    <property type="entry name" value="Glycogen Phosphorylase B"/>
    <property type="match status" value="1"/>
</dbReference>
<dbReference type="EMBL" id="VSSQ01076520">
    <property type="protein sequence ID" value="MPN26849.1"/>
    <property type="molecule type" value="Genomic_DNA"/>
</dbReference>
<feature type="domain" description="Glycosyl transferase family 1" evidence="2">
    <location>
        <begin position="5"/>
        <end position="160"/>
    </location>
</feature>
<proteinExistence type="predicted"/>
<dbReference type="InterPro" id="IPR001296">
    <property type="entry name" value="Glyco_trans_1"/>
</dbReference>
<accession>A0A645GLV2</accession>
<dbReference type="AlphaFoldDB" id="A0A645GLV2"/>
<keyword evidence="3" id="KW-0328">Glycosyltransferase</keyword>
<evidence type="ECO:0000313" key="3">
    <source>
        <dbReference type="EMBL" id="MPN26849.1"/>
    </source>
</evidence>
<dbReference type="CDD" id="cd03809">
    <property type="entry name" value="GT4_MtfB-like"/>
    <property type="match status" value="1"/>
</dbReference>
<keyword evidence="1 3" id="KW-0808">Transferase</keyword>
<dbReference type="EC" id="2.4.1.250" evidence="3"/>
<dbReference type="Pfam" id="PF00534">
    <property type="entry name" value="Glycos_transf_1"/>
    <property type="match status" value="1"/>
</dbReference>
<evidence type="ECO:0000256" key="1">
    <source>
        <dbReference type="ARBA" id="ARBA00022679"/>
    </source>
</evidence>
<dbReference type="PANTHER" id="PTHR46401:SF2">
    <property type="entry name" value="GLYCOSYLTRANSFERASE WBBK-RELATED"/>
    <property type="match status" value="1"/>
</dbReference>
<protein>
    <submittedName>
        <fullName evidence="3">D-inositol-3-phosphate glycosyltransferase</fullName>
        <ecNumber evidence="3">2.4.1.250</ecNumber>
    </submittedName>
</protein>
<dbReference type="SUPFAM" id="SSF53756">
    <property type="entry name" value="UDP-Glycosyltransferase/glycogen phosphorylase"/>
    <property type="match status" value="1"/>
</dbReference>
<name>A0A645GLV2_9ZZZZ</name>
<dbReference type="GO" id="GO:0102710">
    <property type="term" value="F:D-inositol-3-phosphate glycosyltransferase activity"/>
    <property type="evidence" value="ECO:0007669"/>
    <property type="project" value="UniProtKB-EC"/>
</dbReference>